<protein>
    <recommendedName>
        <fullName evidence="1">PASTA domain-containing protein</fullName>
    </recommendedName>
</protein>
<dbReference type="Pfam" id="PF03793">
    <property type="entry name" value="PASTA"/>
    <property type="match status" value="1"/>
</dbReference>
<feature type="domain" description="PASTA" evidence="1">
    <location>
        <begin position="8"/>
        <end position="37"/>
    </location>
</feature>
<comment type="caution">
    <text evidence="2">The sequence shown here is derived from an EMBL/GenBank/DDBJ whole genome shotgun (WGS) entry which is preliminary data.</text>
</comment>
<name>A0A537M3E1_9BACT</name>
<dbReference type="EMBL" id="VBAM01000090">
    <property type="protein sequence ID" value="TMJ14746.1"/>
    <property type="molecule type" value="Genomic_DNA"/>
</dbReference>
<organism evidence="2 3">
    <name type="scientific">Candidatus Segetimicrobium genomatis</name>
    <dbReference type="NCBI Taxonomy" id="2569760"/>
    <lineage>
        <taxon>Bacteria</taxon>
        <taxon>Bacillati</taxon>
        <taxon>Candidatus Sysuimicrobiota</taxon>
        <taxon>Candidatus Sysuimicrobiia</taxon>
        <taxon>Candidatus Sysuimicrobiales</taxon>
        <taxon>Candidatus Segetimicrobiaceae</taxon>
        <taxon>Candidatus Segetimicrobium</taxon>
    </lineage>
</organism>
<dbReference type="AlphaFoldDB" id="A0A537M3E1"/>
<accession>A0A537M3E1</accession>
<sequence length="73" mass="7850">MTTDSQPPDVVGYTLDDACQAVAAAGWKVGDVIETRPPRRTLADPRRVLRQRVGADGSVVLVVCGERSDDARI</sequence>
<evidence type="ECO:0000313" key="3">
    <source>
        <dbReference type="Proteomes" id="UP000320393"/>
    </source>
</evidence>
<proteinExistence type="predicted"/>
<dbReference type="Gene3D" id="3.30.10.20">
    <property type="match status" value="1"/>
</dbReference>
<evidence type="ECO:0000259" key="1">
    <source>
        <dbReference type="Pfam" id="PF03793"/>
    </source>
</evidence>
<reference evidence="2 3" key="1">
    <citation type="journal article" date="2019" name="Nat. Microbiol.">
        <title>Mediterranean grassland soil C-N compound turnover is dependent on rainfall and depth, and is mediated by genomically divergent microorganisms.</title>
        <authorList>
            <person name="Diamond S."/>
            <person name="Andeer P.F."/>
            <person name="Li Z."/>
            <person name="Crits-Christoph A."/>
            <person name="Burstein D."/>
            <person name="Anantharaman K."/>
            <person name="Lane K.R."/>
            <person name="Thomas B.C."/>
            <person name="Pan C."/>
            <person name="Northen T.R."/>
            <person name="Banfield J.F."/>
        </authorList>
    </citation>
    <scope>NUCLEOTIDE SEQUENCE [LARGE SCALE GENOMIC DNA]</scope>
    <source>
        <strain evidence="2">NP_5</strain>
    </source>
</reference>
<dbReference type="InterPro" id="IPR005543">
    <property type="entry name" value="PASTA_dom"/>
</dbReference>
<evidence type="ECO:0000313" key="2">
    <source>
        <dbReference type="EMBL" id="TMJ14746.1"/>
    </source>
</evidence>
<gene>
    <name evidence="2" type="ORF">E6H02_02820</name>
</gene>
<dbReference type="CDD" id="cd06577">
    <property type="entry name" value="PASTA_pknB"/>
    <property type="match status" value="1"/>
</dbReference>
<dbReference type="Proteomes" id="UP000320393">
    <property type="component" value="Unassembled WGS sequence"/>
</dbReference>